<name>A0A9K3DK98_HELAN</name>
<gene>
    <name evidence="1" type="ORF">HanXRQr2_Chr17g0811631</name>
</gene>
<keyword evidence="2" id="KW-1185">Reference proteome</keyword>
<reference evidence="1" key="1">
    <citation type="journal article" date="2017" name="Nature">
        <title>The sunflower genome provides insights into oil metabolism, flowering and Asterid evolution.</title>
        <authorList>
            <person name="Badouin H."/>
            <person name="Gouzy J."/>
            <person name="Grassa C.J."/>
            <person name="Murat F."/>
            <person name="Staton S.E."/>
            <person name="Cottret L."/>
            <person name="Lelandais-Briere C."/>
            <person name="Owens G.L."/>
            <person name="Carrere S."/>
            <person name="Mayjonade B."/>
            <person name="Legrand L."/>
            <person name="Gill N."/>
            <person name="Kane N.C."/>
            <person name="Bowers J.E."/>
            <person name="Hubner S."/>
            <person name="Bellec A."/>
            <person name="Berard A."/>
            <person name="Berges H."/>
            <person name="Blanchet N."/>
            <person name="Boniface M.C."/>
            <person name="Brunel D."/>
            <person name="Catrice O."/>
            <person name="Chaidir N."/>
            <person name="Claudel C."/>
            <person name="Donnadieu C."/>
            <person name="Faraut T."/>
            <person name="Fievet G."/>
            <person name="Helmstetter N."/>
            <person name="King M."/>
            <person name="Knapp S.J."/>
            <person name="Lai Z."/>
            <person name="Le Paslier M.C."/>
            <person name="Lippi Y."/>
            <person name="Lorenzon L."/>
            <person name="Mandel J.R."/>
            <person name="Marage G."/>
            <person name="Marchand G."/>
            <person name="Marquand E."/>
            <person name="Bret-Mestries E."/>
            <person name="Morien E."/>
            <person name="Nambeesan S."/>
            <person name="Nguyen T."/>
            <person name="Pegot-Espagnet P."/>
            <person name="Pouilly N."/>
            <person name="Raftis F."/>
            <person name="Sallet E."/>
            <person name="Schiex T."/>
            <person name="Thomas J."/>
            <person name="Vandecasteele C."/>
            <person name="Vares D."/>
            <person name="Vear F."/>
            <person name="Vautrin S."/>
            <person name="Crespi M."/>
            <person name="Mangin B."/>
            <person name="Burke J.M."/>
            <person name="Salse J."/>
            <person name="Munos S."/>
            <person name="Vincourt P."/>
            <person name="Rieseberg L.H."/>
            <person name="Langlade N.B."/>
        </authorList>
    </citation>
    <scope>NUCLEOTIDE SEQUENCE</scope>
    <source>
        <tissue evidence="1">Leaves</tissue>
    </source>
</reference>
<sequence>MLLTTRFSSSFFPSLELVGIKGSGKVCYVFTLRKRNKVIQV</sequence>
<dbReference type="AlphaFoldDB" id="A0A9K3DK98"/>
<proteinExistence type="predicted"/>
<dbReference type="EMBL" id="MNCJ02000332">
    <property type="protein sequence ID" value="KAF5756184.1"/>
    <property type="molecule type" value="Genomic_DNA"/>
</dbReference>
<evidence type="ECO:0000313" key="1">
    <source>
        <dbReference type="EMBL" id="KAF5756184.1"/>
    </source>
</evidence>
<evidence type="ECO:0000313" key="2">
    <source>
        <dbReference type="Proteomes" id="UP000215914"/>
    </source>
</evidence>
<accession>A0A9K3DK98</accession>
<protein>
    <submittedName>
        <fullName evidence="1">Uncharacterized protein</fullName>
    </submittedName>
</protein>
<dbReference type="Proteomes" id="UP000215914">
    <property type="component" value="Unassembled WGS sequence"/>
</dbReference>
<reference evidence="1" key="2">
    <citation type="submission" date="2020-06" db="EMBL/GenBank/DDBJ databases">
        <title>Helianthus annuus Genome sequencing and assembly Release 2.</title>
        <authorList>
            <person name="Gouzy J."/>
            <person name="Langlade N."/>
            <person name="Munos S."/>
        </authorList>
    </citation>
    <scope>NUCLEOTIDE SEQUENCE</scope>
    <source>
        <tissue evidence="1">Leaves</tissue>
    </source>
</reference>
<organism evidence="1 2">
    <name type="scientific">Helianthus annuus</name>
    <name type="common">Common sunflower</name>
    <dbReference type="NCBI Taxonomy" id="4232"/>
    <lineage>
        <taxon>Eukaryota</taxon>
        <taxon>Viridiplantae</taxon>
        <taxon>Streptophyta</taxon>
        <taxon>Embryophyta</taxon>
        <taxon>Tracheophyta</taxon>
        <taxon>Spermatophyta</taxon>
        <taxon>Magnoliopsida</taxon>
        <taxon>eudicotyledons</taxon>
        <taxon>Gunneridae</taxon>
        <taxon>Pentapetalae</taxon>
        <taxon>asterids</taxon>
        <taxon>campanulids</taxon>
        <taxon>Asterales</taxon>
        <taxon>Asteraceae</taxon>
        <taxon>Asteroideae</taxon>
        <taxon>Heliantheae alliance</taxon>
        <taxon>Heliantheae</taxon>
        <taxon>Helianthus</taxon>
    </lineage>
</organism>
<dbReference type="Gramene" id="mRNA:HanXRQr2_Chr17g0811631">
    <property type="protein sequence ID" value="mRNA:HanXRQr2_Chr17g0811631"/>
    <property type="gene ID" value="HanXRQr2_Chr17g0811631"/>
</dbReference>
<comment type="caution">
    <text evidence="1">The sequence shown here is derived from an EMBL/GenBank/DDBJ whole genome shotgun (WGS) entry which is preliminary data.</text>
</comment>